<protein>
    <submittedName>
        <fullName evidence="2">Uncharacterized protein</fullName>
    </submittedName>
</protein>
<dbReference type="Proteomes" id="UP000243719">
    <property type="component" value="Unassembled WGS sequence"/>
</dbReference>
<dbReference type="EMBL" id="FNLO01000019">
    <property type="protein sequence ID" value="SDV51606.1"/>
    <property type="molecule type" value="Genomic_DNA"/>
</dbReference>
<evidence type="ECO:0000313" key="3">
    <source>
        <dbReference type="Proteomes" id="UP000243719"/>
    </source>
</evidence>
<reference evidence="3" key="1">
    <citation type="submission" date="2016-09" db="EMBL/GenBank/DDBJ databases">
        <authorList>
            <person name="Varghese N."/>
            <person name="Submissions S."/>
        </authorList>
    </citation>
    <scope>NUCLEOTIDE SEQUENCE [LARGE SCALE GENOMIC DNA]</scope>
    <source>
        <strain evidence="3">JS23</strain>
    </source>
</reference>
<keyword evidence="3" id="KW-1185">Reference proteome</keyword>
<feature type="region of interest" description="Disordered" evidence="1">
    <location>
        <begin position="81"/>
        <end position="129"/>
    </location>
</feature>
<dbReference type="AlphaFoldDB" id="A0A1H2PW93"/>
<feature type="region of interest" description="Disordered" evidence="1">
    <location>
        <begin position="155"/>
        <end position="193"/>
    </location>
</feature>
<accession>A0A1H2PW93</accession>
<sequence length="236" mass="25777">MACRDQASVCSECGRSSPTPRRLHSEVDLSICSLSTVPSWACPSASQSSVRPPRWTVAGPRTRMRRRPATRRPGTARLAKVRGHQDTFARRHQQANLHRDRGQRSTIPSVAELADTGFPAESDTAGRRWPGGGCASDRCVAGFFNIAEHRPLGTLSDQRSRALPGEAASTAAQRPTRPPAQPATLRQTKHVGRLATRRKLLAAVRSCRGWHRNQTSPHRSCPSAPVIFAETKSPTL</sequence>
<organism evidence="2 3">
    <name type="scientific">Chitinasiproducens palmae</name>
    <dbReference type="NCBI Taxonomy" id="1770053"/>
    <lineage>
        <taxon>Bacteria</taxon>
        <taxon>Pseudomonadati</taxon>
        <taxon>Pseudomonadota</taxon>
        <taxon>Betaproteobacteria</taxon>
        <taxon>Burkholderiales</taxon>
        <taxon>Burkholderiaceae</taxon>
        <taxon>Chitinasiproducens</taxon>
    </lineage>
</organism>
<gene>
    <name evidence="2" type="ORF">SAMN05216551_11924</name>
</gene>
<evidence type="ECO:0000256" key="1">
    <source>
        <dbReference type="SAM" id="MobiDB-lite"/>
    </source>
</evidence>
<evidence type="ECO:0000313" key="2">
    <source>
        <dbReference type="EMBL" id="SDV51606.1"/>
    </source>
</evidence>
<name>A0A1H2PW93_9BURK</name>
<proteinExistence type="predicted"/>